<proteinExistence type="predicted"/>
<evidence type="ECO:0000313" key="2">
    <source>
        <dbReference type="Proteomes" id="UP001253193"/>
    </source>
</evidence>
<protein>
    <submittedName>
        <fullName evidence="1">DUF2528 family protein</fullName>
    </submittedName>
</protein>
<dbReference type="AlphaFoldDB" id="A0AAW8PZF0"/>
<dbReference type="Proteomes" id="UP001253193">
    <property type="component" value="Unassembled WGS sequence"/>
</dbReference>
<name>A0AAW8PZF0_VIBPH</name>
<dbReference type="Pfam" id="PF10800">
    <property type="entry name" value="DUF2528"/>
    <property type="match status" value="1"/>
</dbReference>
<organism evidence="1 2">
    <name type="scientific">Vibrio parahaemolyticus</name>
    <dbReference type="NCBI Taxonomy" id="670"/>
    <lineage>
        <taxon>Bacteria</taxon>
        <taxon>Pseudomonadati</taxon>
        <taxon>Pseudomonadota</taxon>
        <taxon>Gammaproteobacteria</taxon>
        <taxon>Vibrionales</taxon>
        <taxon>Vibrionaceae</taxon>
        <taxon>Vibrio</taxon>
    </lineage>
</organism>
<reference evidence="1" key="1">
    <citation type="submission" date="2023-06" db="EMBL/GenBank/DDBJ databases">
        <title>Genomic Diversity of Vibrio spp. and Metagenomic Analysis of Pathogens in Florida Gulf Coastal Waters Following Hurricane Ian.</title>
        <authorList>
            <person name="Brumfield K.D."/>
        </authorList>
    </citation>
    <scope>NUCLEOTIDE SEQUENCE</scope>
    <source>
        <strain evidence="1">WBS2B-138</strain>
    </source>
</reference>
<dbReference type="EMBL" id="JAUHGG010000003">
    <property type="protein sequence ID" value="MDS1821621.1"/>
    <property type="molecule type" value="Genomic_DNA"/>
</dbReference>
<dbReference type="InterPro" id="IPR024252">
    <property type="entry name" value="DUF2528"/>
</dbReference>
<dbReference type="RefSeq" id="WP_311020532.1">
    <property type="nucleotide sequence ID" value="NZ_JAUHGG010000003.1"/>
</dbReference>
<accession>A0AAW8PZF0</accession>
<evidence type="ECO:0000313" key="1">
    <source>
        <dbReference type="EMBL" id="MDS1821621.1"/>
    </source>
</evidence>
<sequence length="118" mass="13690">MHIKSYTVKHFWNDIELSAEIDFEKTSMAKLSAYAINHHEYSEFMRASGDDIIQCFLKLLANACFKISISNDLNFEGLIDYFDSSDSWVTELFPRLNGQEGVRLLSFTYSDLEPELFD</sequence>
<comment type="caution">
    <text evidence="1">The sequence shown here is derived from an EMBL/GenBank/DDBJ whole genome shotgun (WGS) entry which is preliminary data.</text>
</comment>
<gene>
    <name evidence="1" type="ORF">QX249_13185</name>
</gene>